<evidence type="ECO:0000256" key="1">
    <source>
        <dbReference type="SAM" id="MobiDB-lite"/>
    </source>
</evidence>
<proteinExistence type="predicted"/>
<protein>
    <submittedName>
        <fullName evidence="2">Uncharacterized protein</fullName>
    </submittedName>
</protein>
<organism evidence="2 3">
    <name type="scientific">Sedimentitalea nanhaiensis</name>
    <dbReference type="NCBI Taxonomy" id="999627"/>
    <lineage>
        <taxon>Bacteria</taxon>
        <taxon>Pseudomonadati</taxon>
        <taxon>Pseudomonadota</taxon>
        <taxon>Alphaproteobacteria</taxon>
        <taxon>Rhodobacterales</taxon>
        <taxon>Paracoccaceae</taxon>
        <taxon>Sedimentitalea</taxon>
    </lineage>
</organism>
<accession>A0A1I7A3R6</accession>
<keyword evidence="3" id="KW-1185">Reference proteome</keyword>
<dbReference type="EMBL" id="FPAW01000005">
    <property type="protein sequence ID" value="SFT69569.1"/>
    <property type="molecule type" value="Genomic_DNA"/>
</dbReference>
<dbReference type="AlphaFoldDB" id="A0A1I7A3R6"/>
<reference evidence="2 3" key="1">
    <citation type="submission" date="2016-10" db="EMBL/GenBank/DDBJ databases">
        <authorList>
            <person name="de Groot N.N."/>
        </authorList>
    </citation>
    <scope>NUCLEOTIDE SEQUENCE [LARGE SCALE GENOMIC DNA]</scope>
    <source>
        <strain evidence="2 3">CGMCC 1.10959</strain>
    </source>
</reference>
<evidence type="ECO:0000313" key="2">
    <source>
        <dbReference type="EMBL" id="SFT69569.1"/>
    </source>
</evidence>
<feature type="region of interest" description="Disordered" evidence="1">
    <location>
        <begin position="46"/>
        <end position="68"/>
    </location>
</feature>
<sequence length="68" mass="7787">MRGSDFFEGPSSMGMDGTVQLFQPRRGSIHAWAGQVREPCNTKVHFPMFPGQSHHSRNKHTLLRKEHI</sequence>
<name>A0A1I7A3R6_9RHOB</name>
<dbReference type="Proteomes" id="UP000182466">
    <property type="component" value="Unassembled WGS sequence"/>
</dbReference>
<gene>
    <name evidence="2" type="ORF">SAMN05216236_105170</name>
</gene>
<evidence type="ECO:0000313" key="3">
    <source>
        <dbReference type="Proteomes" id="UP000182466"/>
    </source>
</evidence>